<keyword evidence="1" id="KW-0614">Plasmid</keyword>
<dbReference type="EMBL" id="AP018360">
    <property type="protein sequence ID" value="BBA45501.1"/>
    <property type="molecule type" value="Genomic_DNA"/>
</dbReference>
<dbReference type="AlphaFoldDB" id="A0A286P6N7"/>
<gene>
    <name evidence="1" type="ORF">BCCH1_80120</name>
</gene>
<evidence type="ECO:0000313" key="1">
    <source>
        <dbReference type="EMBL" id="BBA45501.1"/>
    </source>
</evidence>
<reference evidence="1" key="1">
    <citation type="journal article" date="2016" name="Biosci. Biotechnol. Biochem.">
        <title>Bioconversion of AHX to AOH by resting cells of Burkholderia contaminans CH-1.</title>
        <authorList>
            <person name="Choi J.H."/>
            <person name="Kikuchi A."/>
            <person name="Pumkaeo P."/>
            <person name="Hirai H."/>
            <person name="Tokuyama S."/>
            <person name="Kawagishi H."/>
        </authorList>
    </citation>
    <scope>NUCLEOTIDE SEQUENCE</scope>
    <source>
        <strain evidence="1">CH-1</strain>
        <plasmid evidence="1">pBC453</plasmid>
    </source>
</reference>
<sequence length="229" mass="25261">MQRAAPISRFLEDLMTYLNTNGSDWTVVRTTDGCWRRVNHMLQLATDGWPSKVLAQTNTAGYSGAAAVLPALRACYSRHFPRDVLAYTDRTRRAVRAYGANSCLEAYRLSPMEGASSIALGHNIANLNTTRQVDAAISAGAEIADLAAIRLALGDEVAAYLHWDPSSPSKRRPEDGAYRIPEGLEPRTRVELVLANGATHSGAAENFDWGRQYPHLRRSQIVYFRVSAK</sequence>
<protein>
    <submittedName>
        <fullName evidence="1">Uncharacterized protein</fullName>
    </submittedName>
</protein>
<reference evidence="1" key="2">
    <citation type="journal article" date="2017" name="Genome Announc.">
        <title>High-Quality Draft Genome Sequence of Burkholderia contaminans CH-1, a Gram-Negative Bacterium That Metabolizes 2-Azahypoxanthine, a Plant Growth-Regulating Compound.</title>
        <authorList>
            <person name="Choi J.-H."/>
            <person name="Sugiura H."/>
            <person name="Moriuchi R."/>
            <person name="Kawagishi H."/>
            <person name="Dohra H."/>
        </authorList>
    </citation>
    <scope>NUCLEOTIDE SEQUENCE</scope>
    <source>
        <strain evidence="1">CH-1</strain>
        <plasmid evidence="1">pBC453</plasmid>
    </source>
</reference>
<geneLocation type="plasmid" evidence="1">
    <name>pBC453</name>
</geneLocation>
<name>A0A286P6N7_9BURK</name>
<proteinExistence type="predicted"/>
<accession>A0A286P6N7</accession>
<organism evidence="1">
    <name type="scientific">Burkholderia contaminans</name>
    <dbReference type="NCBI Taxonomy" id="488447"/>
    <lineage>
        <taxon>Bacteria</taxon>
        <taxon>Pseudomonadati</taxon>
        <taxon>Pseudomonadota</taxon>
        <taxon>Betaproteobacteria</taxon>
        <taxon>Burkholderiales</taxon>
        <taxon>Burkholderiaceae</taxon>
        <taxon>Burkholderia</taxon>
        <taxon>Burkholderia cepacia complex</taxon>
    </lineage>
</organism>